<keyword evidence="1 2" id="KW-0175">Coiled coil</keyword>
<gene>
    <name evidence="4" type="ORF">CspeluHIS016_0205050</name>
</gene>
<evidence type="ECO:0000256" key="1">
    <source>
        <dbReference type="ARBA" id="ARBA00023054"/>
    </source>
</evidence>
<organism evidence="4 5">
    <name type="scientific">Cutaneotrichosporon spelunceum</name>
    <dbReference type="NCBI Taxonomy" id="1672016"/>
    <lineage>
        <taxon>Eukaryota</taxon>
        <taxon>Fungi</taxon>
        <taxon>Dikarya</taxon>
        <taxon>Basidiomycota</taxon>
        <taxon>Agaricomycotina</taxon>
        <taxon>Tremellomycetes</taxon>
        <taxon>Trichosporonales</taxon>
        <taxon>Trichosporonaceae</taxon>
        <taxon>Cutaneotrichosporon</taxon>
    </lineage>
</organism>
<name>A0AAD3YB68_9TREE</name>
<sequence>MDTPEEPARRIRHISGVAIRELTLPSGASGPVASSPRMRRASHSSLETPHARSRAPTLAGEVLLPHPPIAVPEAGPDLARPLARCFVSLTLPEEEPSFPSPPPTPAQSTSAAGHVSPPTRTRTTSLPPKPVRSASTSSIASIPASPGSPRRGNGSALSEKRAGGGSRPAAIRRSTLGFPARTERPAAVPFFLSPIHEASTQPRWSSLERGDLAPWINSVECAGSRVDLAVWVEDRGKWRRLPGVGGVIDFYDLVPVPQGAVLPPNSVEFTFTSAPHKTFYLPPEGETAPQRDDEKGVVERSMRETRMKKGANFGGLHQLVNIQSVIADTERSIADLQHQIDTLISADRDRSALKRDVSERALCVRWIRDRVAEVERTTEEARARITLHRGRLDARRALLTAAIERAEQTRTQSAELTTGIADIEAQRADLLPQIYKRRAAHAQTLETIFPIVPIHAPSLLYSILGVPLPIPQGPKDPAPPLFLSPQQTPEGCPRVDERTTAAALGYVALVLQLIANLGGAAAGLAYPVTYAGSKSHVRDVVSVMQGPRSFPLYGRGVERYRYEYAVFLLNKDIELLMYEGDIRMLDLRHTLPNLKFILVNLCSSEPPAPGPVMGPGWASGAGSRASSRKPSSSWALCQRSASFASLGSLPRRSVSLSVQGDTPSLAAASIVSVGPTSETASDVEQHGYTTPATTSPPPWTSQQPSSLSRVAARASEEDSGSDTTEVELASPRSPPNAKA</sequence>
<dbReference type="PANTHER" id="PTHR15157">
    <property type="entry name" value="UV RADIATION RESISTANCE-ASSOCIATED GENE PROTEIN"/>
    <property type="match status" value="1"/>
</dbReference>
<feature type="region of interest" description="Disordered" evidence="3">
    <location>
        <begin position="676"/>
        <end position="739"/>
    </location>
</feature>
<dbReference type="GO" id="GO:0005768">
    <property type="term" value="C:endosome"/>
    <property type="evidence" value="ECO:0007669"/>
    <property type="project" value="TreeGrafter"/>
</dbReference>
<proteinExistence type="predicted"/>
<feature type="compositionally biased region" description="Low complexity" evidence="3">
    <location>
        <begin position="106"/>
        <end position="152"/>
    </location>
</feature>
<dbReference type="GO" id="GO:0000323">
    <property type="term" value="C:lytic vacuole"/>
    <property type="evidence" value="ECO:0007669"/>
    <property type="project" value="TreeGrafter"/>
</dbReference>
<protein>
    <recommendedName>
        <fullName evidence="6">UV radiation resistance-associated gene protein</fullName>
    </recommendedName>
</protein>
<feature type="compositionally biased region" description="Low complexity" evidence="3">
    <location>
        <begin position="25"/>
        <end position="36"/>
    </location>
</feature>
<dbReference type="GO" id="GO:0000149">
    <property type="term" value="F:SNARE binding"/>
    <property type="evidence" value="ECO:0007669"/>
    <property type="project" value="TreeGrafter"/>
</dbReference>
<dbReference type="Proteomes" id="UP001222932">
    <property type="component" value="Unassembled WGS sequence"/>
</dbReference>
<evidence type="ECO:0000313" key="4">
    <source>
        <dbReference type="EMBL" id="GMK55449.1"/>
    </source>
</evidence>
<dbReference type="EMBL" id="BTCM01000002">
    <property type="protein sequence ID" value="GMK55449.1"/>
    <property type="molecule type" value="Genomic_DNA"/>
</dbReference>
<evidence type="ECO:0000256" key="2">
    <source>
        <dbReference type="SAM" id="Coils"/>
    </source>
</evidence>
<feature type="region of interest" description="Disordered" evidence="3">
    <location>
        <begin position="93"/>
        <end position="177"/>
    </location>
</feature>
<reference evidence="4" key="2">
    <citation type="submission" date="2023-06" db="EMBL/GenBank/DDBJ databases">
        <authorList>
            <person name="Kobayashi Y."/>
            <person name="Kayamori A."/>
            <person name="Aoki K."/>
            <person name="Shiwa Y."/>
            <person name="Fujita N."/>
            <person name="Sugita T."/>
            <person name="Iwasaki W."/>
            <person name="Tanaka N."/>
            <person name="Takashima M."/>
        </authorList>
    </citation>
    <scope>NUCLEOTIDE SEQUENCE</scope>
    <source>
        <strain evidence="4">HIS016</strain>
    </source>
</reference>
<reference evidence="4" key="1">
    <citation type="journal article" date="2023" name="BMC Genomics">
        <title>Chromosome-level genome assemblies of Cutaneotrichosporon spp. (Trichosporonales, Basidiomycota) reveal imbalanced evolution between nucleotide sequences and chromosome synteny.</title>
        <authorList>
            <person name="Kobayashi Y."/>
            <person name="Kayamori A."/>
            <person name="Aoki K."/>
            <person name="Shiwa Y."/>
            <person name="Matsutani M."/>
            <person name="Fujita N."/>
            <person name="Sugita T."/>
            <person name="Iwasaki W."/>
            <person name="Tanaka N."/>
            <person name="Takashima M."/>
        </authorList>
    </citation>
    <scope>NUCLEOTIDE SEQUENCE</scope>
    <source>
        <strain evidence="4">HIS016</strain>
    </source>
</reference>
<accession>A0AAD3YB68</accession>
<evidence type="ECO:0000313" key="5">
    <source>
        <dbReference type="Proteomes" id="UP001222932"/>
    </source>
</evidence>
<feature type="coiled-coil region" evidence="2">
    <location>
        <begin position="319"/>
        <end position="346"/>
    </location>
</feature>
<evidence type="ECO:0000256" key="3">
    <source>
        <dbReference type="SAM" id="MobiDB-lite"/>
    </source>
</evidence>
<dbReference type="GO" id="GO:0035493">
    <property type="term" value="P:SNARE complex assembly"/>
    <property type="evidence" value="ECO:0007669"/>
    <property type="project" value="TreeGrafter"/>
</dbReference>
<dbReference type="PANTHER" id="PTHR15157:SF5">
    <property type="entry name" value="UV RADIATION RESISTANCE-ASSOCIATED GENE PROTEIN"/>
    <property type="match status" value="1"/>
</dbReference>
<comment type="caution">
    <text evidence="4">The sequence shown here is derived from an EMBL/GenBank/DDBJ whole genome shotgun (WGS) entry which is preliminary data.</text>
</comment>
<dbReference type="AlphaFoldDB" id="A0AAD3YB68"/>
<keyword evidence="5" id="KW-1185">Reference proteome</keyword>
<evidence type="ECO:0008006" key="6">
    <source>
        <dbReference type="Google" id="ProtNLM"/>
    </source>
</evidence>
<feature type="region of interest" description="Disordered" evidence="3">
    <location>
        <begin position="22"/>
        <end position="55"/>
    </location>
</feature>